<evidence type="ECO:0000313" key="11">
    <source>
        <dbReference type="Proteomes" id="UP000188533"/>
    </source>
</evidence>
<feature type="transmembrane region" description="Helical" evidence="9">
    <location>
        <begin position="358"/>
        <end position="379"/>
    </location>
</feature>
<keyword evidence="11" id="KW-1185">Reference proteome</keyword>
<evidence type="ECO:0000256" key="3">
    <source>
        <dbReference type="ARBA" id="ARBA00022448"/>
    </source>
</evidence>
<reference evidence="10 11" key="1">
    <citation type="submission" date="2016-08" db="EMBL/GenBank/DDBJ databases">
        <authorList>
            <consortium name="Lentinula edodes genome sequencing consortium"/>
            <person name="Sakamoto Y."/>
            <person name="Nakade K."/>
            <person name="Sato S."/>
            <person name="Yoshida Y."/>
            <person name="Miyazaki K."/>
            <person name="Natsume S."/>
            <person name="Konno N."/>
        </authorList>
    </citation>
    <scope>NUCLEOTIDE SEQUENCE [LARGE SCALE GENOMIC DNA]</scope>
    <source>
        <strain evidence="10 11">NBRC 111202</strain>
    </source>
</reference>
<dbReference type="PANTHER" id="PTHR22601">
    <property type="entry name" value="ISP4 LIKE PROTEIN"/>
    <property type="match status" value="1"/>
</dbReference>
<organism evidence="10 11">
    <name type="scientific">Lentinula edodes</name>
    <name type="common">Shiitake mushroom</name>
    <name type="synonym">Lentinus edodes</name>
    <dbReference type="NCBI Taxonomy" id="5353"/>
    <lineage>
        <taxon>Eukaryota</taxon>
        <taxon>Fungi</taxon>
        <taxon>Dikarya</taxon>
        <taxon>Basidiomycota</taxon>
        <taxon>Agaricomycotina</taxon>
        <taxon>Agaricomycetes</taxon>
        <taxon>Agaricomycetidae</taxon>
        <taxon>Agaricales</taxon>
        <taxon>Marasmiineae</taxon>
        <taxon>Omphalotaceae</taxon>
        <taxon>Lentinula</taxon>
    </lineage>
</organism>
<dbReference type="Proteomes" id="UP000188533">
    <property type="component" value="Unassembled WGS sequence"/>
</dbReference>
<evidence type="ECO:0000256" key="4">
    <source>
        <dbReference type="ARBA" id="ARBA00022692"/>
    </source>
</evidence>
<accession>A0A1Q3EB97</accession>
<feature type="transmembrane region" description="Helical" evidence="9">
    <location>
        <begin position="252"/>
        <end position="272"/>
    </location>
</feature>
<evidence type="ECO:0000256" key="2">
    <source>
        <dbReference type="ARBA" id="ARBA00008807"/>
    </source>
</evidence>
<comment type="subcellular location">
    <subcellularLocation>
        <location evidence="1">Membrane</location>
        <topology evidence="1">Multi-pass membrane protein</topology>
    </subcellularLocation>
</comment>
<keyword evidence="6" id="KW-0653">Protein transport</keyword>
<feature type="transmembrane region" description="Helical" evidence="9">
    <location>
        <begin position="782"/>
        <end position="802"/>
    </location>
</feature>
<evidence type="ECO:0000256" key="7">
    <source>
        <dbReference type="ARBA" id="ARBA00022989"/>
    </source>
</evidence>
<comment type="caution">
    <text evidence="10">The sequence shown here is derived from an EMBL/GenBank/DDBJ whole genome shotgun (WGS) entry which is preliminary data.</text>
</comment>
<dbReference type="NCBIfam" id="TIGR00728">
    <property type="entry name" value="OPT_sfam"/>
    <property type="match status" value="1"/>
</dbReference>
<comment type="similarity">
    <text evidence="2">Belongs to the oligopeptide OPT transporter family.</text>
</comment>
<feature type="transmembrane region" description="Helical" evidence="9">
    <location>
        <begin position="176"/>
        <end position="198"/>
    </location>
</feature>
<evidence type="ECO:0000256" key="5">
    <source>
        <dbReference type="ARBA" id="ARBA00022856"/>
    </source>
</evidence>
<evidence type="ECO:0000256" key="8">
    <source>
        <dbReference type="ARBA" id="ARBA00023136"/>
    </source>
</evidence>
<feature type="transmembrane region" description="Helical" evidence="9">
    <location>
        <begin position="151"/>
        <end position="170"/>
    </location>
</feature>
<dbReference type="InterPro" id="IPR004813">
    <property type="entry name" value="OPT"/>
</dbReference>
<evidence type="ECO:0000256" key="1">
    <source>
        <dbReference type="ARBA" id="ARBA00004141"/>
    </source>
</evidence>
<dbReference type="AlphaFoldDB" id="A0A1Q3EB97"/>
<feature type="transmembrane region" description="Helical" evidence="9">
    <location>
        <begin position="515"/>
        <end position="536"/>
    </location>
</feature>
<evidence type="ECO:0000256" key="9">
    <source>
        <dbReference type="SAM" id="Phobius"/>
    </source>
</evidence>
<evidence type="ECO:0000313" key="10">
    <source>
        <dbReference type="EMBL" id="GAW04503.1"/>
    </source>
</evidence>
<keyword evidence="5" id="KW-0571">Peptide transport</keyword>
<feature type="transmembrane region" description="Helical" evidence="9">
    <location>
        <begin position="391"/>
        <end position="411"/>
    </location>
</feature>
<reference evidence="10 11" key="2">
    <citation type="submission" date="2017-02" db="EMBL/GenBank/DDBJ databases">
        <title>A genome survey and senescence transcriptome analysis in Lentinula edodes.</title>
        <authorList>
            <person name="Sakamoto Y."/>
            <person name="Nakade K."/>
            <person name="Sato S."/>
            <person name="Yoshida Y."/>
            <person name="Miyazaki K."/>
            <person name="Natsume S."/>
            <person name="Konno N."/>
        </authorList>
    </citation>
    <scope>NUCLEOTIDE SEQUENCE [LARGE SCALE GENOMIC DNA]</scope>
    <source>
        <strain evidence="10 11">NBRC 111202</strain>
    </source>
</reference>
<dbReference type="EMBL" id="BDGU01000195">
    <property type="protein sequence ID" value="GAW04503.1"/>
    <property type="molecule type" value="Genomic_DNA"/>
</dbReference>
<keyword evidence="8 9" id="KW-0472">Membrane</keyword>
<gene>
    <name evidence="10" type="ORF">LENED_006299</name>
</gene>
<dbReference type="InterPro" id="IPR004648">
    <property type="entry name" value="Oligpept_transpt"/>
</dbReference>
<feature type="transmembrane region" description="Helical" evidence="9">
    <location>
        <begin position="542"/>
        <end position="562"/>
    </location>
</feature>
<name>A0A1Q3EB97_LENED</name>
<keyword evidence="4 9" id="KW-0812">Transmembrane</keyword>
<dbReference type="GO" id="GO:0015031">
    <property type="term" value="P:protein transport"/>
    <property type="evidence" value="ECO:0007669"/>
    <property type="project" value="UniProtKB-KW"/>
</dbReference>
<dbReference type="GO" id="GO:0035673">
    <property type="term" value="F:oligopeptide transmembrane transporter activity"/>
    <property type="evidence" value="ECO:0007669"/>
    <property type="project" value="InterPro"/>
</dbReference>
<feature type="transmembrane region" description="Helical" evidence="9">
    <location>
        <begin position="623"/>
        <end position="648"/>
    </location>
</feature>
<keyword evidence="7 9" id="KW-1133">Transmembrane helix</keyword>
<dbReference type="Pfam" id="PF03169">
    <property type="entry name" value="OPT"/>
    <property type="match status" value="1"/>
</dbReference>
<protein>
    <submittedName>
        <fullName evidence="10">Small oligopeptide transporter</fullName>
    </submittedName>
</protein>
<dbReference type="GO" id="GO:0016020">
    <property type="term" value="C:membrane"/>
    <property type="evidence" value="ECO:0007669"/>
    <property type="project" value="UniProtKB-SubCell"/>
</dbReference>
<dbReference type="NCBIfam" id="TIGR00727">
    <property type="entry name" value="ISP4_OPT"/>
    <property type="match status" value="1"/>
</dbReference>
<keyword evidence="3" id="KW-0813">Transport</keyword>
<sequence length="850" mass="95456">MTDSASDSYSQTLVLIADTFYIRNIVGLHFIDLCESSLIITIPCLVLQSSSSANLDRPLSPFSSLATVIKNHEMNHSAPVEELNLRVHQTYTSSDENKSEHSVLTDDRSDLFDPNFDFDAGTLEEDSPYAEVRSAVANFDDPDMSVSTIRAWVLGIIWTVLLAGINQVTVYRFPSILITNFVALLVIFPCGQAWARVCPSISVLKMPLNPGPFSIKEHVLSSIMASVAAQSAYSTDIIAVQRVFYGEIYSFLFQWMLTVSTQLIGLSLGGIMHRFLVAPPSMIWPNTLVQCALLNTLHSQQYAGIGRHRGPSRERFFLMAFIGAVLWTFLPSYLFTALSIFSWPCWIAPNNLKVNQLFGFQSGLALSMITFDWNQIAYIGSPLATPWWSEANVVAGFILFYVIITPIFYYTNVWYSQYLPMVASHAFDNTGSSYNLTRVLTNGAFNLQAYKDYSPLYLPMNFVIAYGLSFIAIGSTVTHGIIYLRKPTLMHFRRSLQEQPDIHARLMTKYPQVRGWYYACVFVVTFAMACLCIELWPTGMSIWELLVALGIAGVLVLPIAMIQAVTNRQIPMNVFTELISGFLLPGQPVAMMLFKTFGYITTFQAIAFTQDFKLGHYMKIPPLVMFWAQIASTLIAGSVQLGVQMWLFANVPDMCSKTQKDQFTCQNVQVFGTASIIWGAIGSRLQFTEGHLYYRKSSLLPHLLCQFYCVSRYLMGSHQEISSFKAGIYQSKLNVSLESVIFGGPAYVPPANSVNYLTWAFVGFIFQHLVRRRRFLWWAKYNYVLSAALDGGTAVGVILIYFCLQYPLNGTIGINTIQKWWGNTVYTRTLDWKSPPLRALAPGETFGPPP</sequence>
<feature type="transmembrane region" description="Helical" evidence="9">
    <location>
        <begin position="463"/>
        <end position="484"/>
    </location>
</feature>
<evidence type="ECO:0000256" key="6">
    <source>
        <dbReference type="ARBA" id="ARBA00022927"/>
    </source>
</evidence>
<feature type="transmembrane region" description="Helical" evidence="9">
    <location>
        <begin position="316"/>
        <end position="338"/>
    </location>
</feature>
<proteinExistence type="inferred from homology"/>